<dbReference type="PROSITE" id="PS00678">
    <property type="entry name" value="WD_REPEATS_1"/>
    <property type="match status" value="2"/>
</dbReference>
<protein>
    <submittedName>
        <fullName evidence="4">Uncharacterized protein</fullName>
    </submittedName>
</protein>
<dbReference type="InterPro" id="IPR019775">
    <property type="entry name" value="WD40_repeat_CS"/>
</dbReference>
<feature type="repeat" description="WD" evidence="3">
    <location>
        <begin position="70"/>
        <end position="104"/>
    </location>
</feature>
<feature type="repeat" description="WD" evidence="3">
    <location>
        <begin position="737"/>
        <end position="771"/>
    </location>
</feature>
<dbReference type="PROSITE" id="PS50082">
    <property type="entry name" value="WD_REPEATS_2"/>
    <property type="match status" value="8"/>
</dbReference>
<gene>
    <name evidence="4" type="ORF">DIT97_06165</name>
</gene>
<evidence type="ECO:0000256" key="2">
    <source>
        <dbReference type="ARBA" id="ARBA00022737"/>
    </source>
</evidence>
<evidence type="ECO:0000313" key="5">
    <source>
        <dbReference type="Proteomes" id="UP000263642"/>
    </source>
</evidence>
<dbReference type="InterPro" id="IPR001680">
    <property type="entry name" value="WD40_rpt"/>
</dbReference>
<dbReference type="InterPro" id="IPR011047">
    <property type="entry name" value="Quinoprotein_ADH-like_sf"/>
</dbReference>
<dbReference type="CDD" id="cd00200">
    <property type="entry name" value="WD40"/>
    <property type="match status" value="1"/>
</dbReference>
<feature type="non-terminal residue" evidence="4">
    <location>
        <position position="771"/>
    </location>
</feature>
<keyword evidence="2" id="KW-0677">Repeat</keyword>
<evidence type="ECO:0000313" key="4">
    <source>
        <dbReference type="EMBL" id="HCO22656.1"/>
    </source>
</evidence>
<feature type="repeat" description="WD" evidence="3">
    <location>
        <begin position="613"/>
        <end position="654"/>
    </location>
</feature>
<feature type="repeat" description="WD" evidence="3">
    <location>
        <begin position="529"/>
        <end position="570"/>
    </location>
</feature>
<sequence>YDVQFWDVERRQQIGEELEIEPSVYAVAFSPDGKYLAVGGGELLKEGMFQLWDPVARKPLGDIIKQPKCIESLAFSPDSKSLLMTGSWGAARLWDVASGKQIGKEMKPTITFESAVFSPDGTTILAGGSETWMWDGETQERIGDLFYHDAKVVKRVAFSPDGNTAVTSAESMICLWKQRDAAEKPAAIVEEKVTLQNTGPVEALRPGGSEIPQAFHGRLQHEGPVTSIAFSPDGRKVVTGSKDFTARLWNAVTGEPISKPWRHRGPVTAVAFSEDGQTVVTESDDLLSQLFDKRIRLWDVKSGQFKTEAFPVKTQQESRSLSYDGKTLAVSTRTGTQLWDTFTQQKSGDLIKYSFTLHAFAVSPDRQTVVTDRTKRAIYQFDIPSGQYLQEVSFTYHSRVNVVAYSPDGTLIATGSEDRSVCLWDALVREVPSREFKHEEKVSHLALSPDNRTLISAAGKLAYIWDVESGLLRRMPVQHEDEVSVVAICPDGKTVATGSVDSVLLWDPKSGQPYDKLLPINREAEERKQYSHGSRIEVLLLSPNENQILTTAVDGTAKLWSLATGKQVGNSLKHAEAIYDAAFSPNGRTIVTGSEDKTARLWDTVTTKPKGKVLQHDDLVTRVAFCPDGKKVASGSWDQTVRLWDAATGEPADEPFQHTASIEAILFSPDGKKMYTLAGSSGHVWDLETHKQIGKPLKHGSFTRGAALSPDGKLLATGCLDGGVYLWDALTAAPVAILQQEEGVNTIAFSPDGKTLVAGYRDGFARLWELS</sequence>
<feature type="repeat" description="WD" evidence="3">
    <location>
        <begin position="696"/>
        <end position="737"/>
    </location>
</feature>
<feature type="repeat" description="WD" evidence="3">
    <location>
        <begin position="218"/>
        <end position="259"/>
    </location>
</feature>
<dbReference type="Pfam" id="PF00400">
    <property type="entry name" value="WD40"/>
    <property type="match status" value="13"/>
</dbReference>
<dbReference type="InterPro" id="IPR020472">
    <property type="entry name" value="WD40_PAC1"/>
</dbReference>
<dbReference type="EMBL" id="DQAY01000041">
    <property type="protein sequence ID" value="HCO22656.1"/>
    <property type="molecule type" value="Genomic_DNA"/>
</dbReference>
<proteinExistence type="predicted"/>
<organism evidence="4 5">
    <name type="scientific">Gimesia maris</name>
    <dbReference type="NCBI Taxonomy" id="122"/>
    <lineage>
        <taxon>Bacteria</taxon>
        <taxon>Pseudomonadati</taxon>
        <taxon>Planctomycetota</taxon>
        <taxon>Planctomycetia</taxon>
        <taxon>Planctomycetales</taxon>
        <taxon>Planctomycetaceae</taxon>
        <taxon>Gimesia</taxon>
    </lineage>
</organism>
<keyword evidence="1 3" id="KW-0853">WD repeat</keyword>
<reference evidence="4 5" key="1">
    <citation type="journal article" date="2018" name="Nat. Biotechnol.">
        <title>A standardized bacterial taxonomy based on genome phylogeny substantially revises the tree of life.</title>
        <authorList>
            <person name="Parks D.H."/>
            <person name="Chuvochina M."/>
            <person name="Waite D.W."/>
            <person name="Rinke C."/>
            <person name="Skarshewski A."/>
            <person name="Chaumeil P.A."/>
            <person name="Hugenholtz P."/>
        </authorList>
    </citation>
    <scope>NUCLEOTIDE SEQUENCE [LARGE SCALE GENOMIC DNA]</scope>
    <source>
        <strain evidence="4">UBA9375</strain>
    </source>
</reference>
<dbReference type="PANTHER" id="PTHR19848:SF8">
    <property type="entry name" value="F-BOX AND WD REPEAT DOMAIN CONTAINING 7"/>
    <property type="match status" value="1"/>
</dbReference>
<dbReference type="InterPro" id="IPR015943">
    <property type="entry name" value="WD40/YVTN_repeat-like_dom_sf"/>
</dbReference>
<evidence type="ECO:0000256" key="1">
    <source>
        <dbReference type="ARBA" id="ARBA00022574"/>
    </source>
</evidence>
<dbReference type="PROSITE" id="PS50294">
    <property type="entry name" value="WD_REPEATS_REGION"/>
    <property type="match status" value="6"/>
</dbReference>
<dbReference type="SMART" id="SM00320">
    <property type="entry name" value="WD40"/>
    <property type="match status" value="15"/>
</dbReference>
<feature type="non-terminal residue" evidence="4">
    <location>
        <position position="1"/>
    </location>
</feature>
<dbReference type="PANTHER" id="PTHR19848">
    <property type="entry name" value="WD40 REPEAT PROTEIN"/>
    <property type="match status" value="1"/>
</dbReference>
<feature type="repeat" description="WD" evidence="3">
    <location>
        <begin position="571"/>
        <end position="603"/>
    </location>
</feature>
<name>A0A3D3R245_9PLAN</name>
<dbReference type="PRINTS" id="PR00320">
    <property type="entry name" value="GPROTEINBRPT"/>
</dbReference>
<comment type="caution">
    <text evidence="4">The sequence shown here is derived from an EMBL/GenBank/DDBJ whole genome shotgun (WGS) entry which is preliminary data.</text>
</comment>
<evidence type="ECO:0000256" key="3">
    <source>
        <dbReference type="PROSITE-ProRule" id="PRU00221"/>
    </source>
</evidence>
<feature type="repeat" description="WD" evidence="3">
    <location>
        <begin position="393"/>
        <end position="425"/>
    </location>
</feature>
<dbReference type="AlphaFoldDB" id="A0A3D3R245"/>
<dbReference type="Proteomes" id="UP000263642">
    <property type="component" value="Unassembled WGS sequence"/>
</dbReference>
<dbReference type="SUPFAM" id="SSF50998">
    <property type="entry name" value="Quinoprotein alcohol dehydrogenase-like"/>
    <property type="match status" value="2"/>
</dbReference>
<dbReference type="Gene3D" id="2.130.10.10">
    <property type="entry name" value="YVTN repeat-like/Quinoprotein amine dehydrogenase"/>
    <property type="match status" value="5"/>
</dbReference>
<accession>A0A3D3R245</accession>